<keyword evidence="2" id="KW-1185">Reference proteome</keyword>
<proteinExistence type="predicted"/>
<dbReference type="PANTHER" id="PTHR36456:SF1">
    <property type="entry name" value="UPF0232 PROTEIN SCO3875"/>
    <property type="match status" value="1"/>
</dbReference>
<dbReference type="Pfam" id="PF05258">
    <property type="entry name" value="DciA"/>
    <property type="match status" value="1"/>
</dbReference>
<dbReference type="EMBL" id="JANUCP010000001">
    <property type="protein sequence ID" value="MCS3917954.1"/>
    <property type="molecule type" value="Genomic_DNA"/>
</dbReference>
<protein>
    <submittedName>
        <fullName evidence="1">Nucleic acid-binding Zn ribbon protein</fullName>
    </submittedName>
</protein>
<evidence type="ECO:0000313" key="2">
    <source>
        <dbReference type="Proteomes" id="UP001204798"/>
    </source>
</evidence>
<evidence type="ECO:0000313" key="1">
    <source>
        <dbReference type="EMBL" id="MCS3917954.1"/>
    </source>
</evidence>
<dbReference type="PANTHER" id="PTHR36456">
    <property type="entry name" value="UPF0232 PROTEIN SCO3875"/>
    <property type="match status" value="1"/>
</dbReference>
<name>A0ABT2EJ38_9BACT</name>
<gene>
    <name evidence="1" type="ORF">M2350_000351</name>
</gene>
<dbReference type="InterPro" id="IPR007922">
    <property type="entry name" value="DciA-like"/>
</dbReference>
<comment type="caution">
    <text evidence="1">The sequence shown here is derived from an EMBL/GenBank/DDBJ whole genome shotgun (WGS) entry which is preliminary data.</text>
</comment>
<dbReference type="Proteomes" id="UP001204798">
    <property type="component" value="Unassembled WGS sequence"/>
</dbReference>
<organism evidence="1 2">
    <name type="scientific">Candidatus Fervidibacter sacchari</name>
    <dbReference type="NCBI Taxonomy" id="1448929"/>
    <lineage>
        <taxon>Bacteria</taxon>
        <taxon>Candidatus Fervidibacterota</taxon>
        <taxon>Candidatus Fervidibacter</taxon>
    </lineage>
</organism>
<sequence>MEPVRNVLEQIIGQLASPEWLKNVLKVKWRQIVGDYFAKRTQVRQVKDGVVTVVANSPTVANELQFRKDELKRRIRETAKFEPLDIRIRIGVVQPEETVRAQRIEQELSRLVLSPREKALIEQTVAPIQDPQLREKVARVFEQFLKLNQWKRRHGFKECPRCKALYRGPRVYCPVCRVELRRYITRN</sequence>
<dbReference type="RefSeq" id="WP_259092849.1">
    <property type="nucleotide sequence ID" value="NZ_CP130454.1"/>
</dbReference>
<reference evidence="1 2" key="1">
    <citation type="submission" date="2022-08" db="EMBL/GenBank/DDBJ databases">
        <title>Bacterial and archaeal communities from various locations to study Microbial Dark Matter (Phase II).</title>
        <authorList>
            <person name="Stepanauskas R."/>
        </authorList>
    </citation>
    <scope>NUCLEOTIDE SEQUENCE [LARGE SCALE GENOMIC DNA]</scope>
    <source>
        <strain evidence="1 2">PD1</strain>
    </source>
</reference>
<accession>A0ABT2EJ38</accession>